<reference evidence="2 3" key="2">
    <citation type="submission" date="2018-10" db="EMBL/GenBank/DDBJ databases">
        <authorList>
            <consortium name="Pathogen Informatics"/>
        </authorList>
    </citation>
    <scope>NUCLEOTIDE SEQUENCE [LARGE SCALE GENOMIC DNA]</scope>
</reference>
<keyword evidence="3" id="KW-1185">Reference proteome</keyword>
<proteinExistence type="predicted"/>
<reference evidence="4" key="1">
    <citation type="submission" date="2017-02" db="UniProtKB">
        <authorList>
            <consortium name="WormBaseParasite"/>
        </authorList>
    </citation>
    <scope>IDENTIFICATION</scope>
</reference>
<protein>
    <submittedName>
        <fullName evidence="4">GDNF domain-containing protein</fullName>
    </submittedName>
</protein>
<dbReference type="EMBL" id="UXUI01008247">
    <property type="protein sequence ID" value="VDD90972.1"/>
    <property type="molecule type" value="Genomic_DNA"/>
</dbReference>
<sequence length="130" mass="14764">MMKWIYSCNSKWEVYFSECETEALNHDCSKKCRERLNETLSTQQGAVLGTCVCADTEDELCVKLRDAILKPCITVPSKPDDHMDNSVTDKTTPMDVHMDNTSRSQSLSPQLLPIASLCLLLLFRWALTLF</sequence>
<name>A0A0N4V755_ENTVE</name>
<feature type="transmembrane region" description="Helical" evidence="1">
    <location>
        <begin position="111"/>
        <end position="127"/>
    </location>
</feature>
<evidence type="ECO:0000313" key="4">
    <source>
        <dbReference type="WBParaSite" id="EVEC_0000611201-mRNA-1"/>
    </source>
</evidence>
<accession>A0A0N4V755</accession>
<dbReference type="AlphaFoldDB" id="A0A0N4V755"/>
<gene>
    <name evidence="2" type="ORF">EVEC_LOCUS5723</name>
</gene>
<keyword evidence="1" id="KW-1133">Transmembrane helix</keyword>
<dbReference type="OrthoDB" id="5776214at2759"/>
<keyword evidence="1" id="KW-0812">Transmembrane</keyword>
<keyword evidence="1" id="KW-0472">Membrane</keyword>
<dbReference type="Proteomes" id="UP000274131">
    <property type="component" value="Unassembled WGS sequence"/>
</dbReference>
<dbReference type="WBParaSite" id="EVEC_0000611201-mRNA-1">
    <property type="protein sequence ID" value="EVEC_0000611201-mRNA-1"/>
    <property type="gene ID" value="EVEC_0000611201"/>
</dbReference>
<organism evidence="4">
    <name type="scientific">Enterobius vermicularis</name>
    <name type="common">Human pinworm</name>
    <dbReference type="NCBI Taxonomy" id="51028"/>
    <lineage>
        <taxon>Eukaryota</taxon>
        <taxon>Metazoa</taxon>
        <taxon>Ecdysozoa</taxon>
        <taxon>Nematoda</taxon>
        <taxon>Chromadorea</taxon>
        <taxon>Rhabditida</taxon>
        <taxon>Spirurina</taxon>
        <taxon>Oxyuridomorpha</taxon>
        <taxon>Oxyuroidea</taxon>
        <taxon>Oxyuridae</taxon>
        <taxon>Enterobius</taxon>
    </lineage>
</organism>
<evidence type="ECO:0000313" key="3">
    <source>
        <dbReference type="Proteomes" id="UP000274131"/>
    </source>
</evidence>
<evidence type="ECO:0000313" key="2">
    <source>
        <dbReference type="EMBL" id="VDD90972.1"/>
    </source>
</evidence>
<evidence type="ECO:0000256" key="1">
    <source>
        <dbReference type="SAM" id="Phobius"/>
    </source>
</evidence>